<dbReference type="Pfam" id="PF02189">
    <property type="entry name" value="ITAM"/>
    <property type="match status" value="1"/>
</dbReference>
<protein>
    <submittedName>
        <fullName evidence="14">CD3G protein</fullName>
    </submittedName>
</protein>
<evidence type="ECO:0000313" key="14">
    <source>
        <dbReference type="EMBL" id="NWS22520.1"/>
    </source>
</evidence>
<dbReference type="EMBL" id="VYXB01010299">
    <property type="protein sequence ID" value="NWS22520.1"/>
    <property type="molecule type" value="Genomic_DNA"/>
</dbReference>
<sequence length="146" mass="16348">KIFVKEANGKVFLQCTTGEPSKVTWWKDGNELGNKTQLELSAVYDDPRGLYTCKVGETKEKLQVHYRMCQNCIEVDAATISGIVIADVVATVLLAVAVYCVTGHDRGHMSRASDRQNLIANDQLYQPLGEREDEQYSRLAPTRARK</sequence>
<evidence type="ECO:0000256" key="11">
    <source>
        <dbReference type="ARBA" id="ARBA00049718"/>
    </source>
</evidence>
<evidence type="ECO:0000256" key="10">
    <source>
        <dbReference type="ARBA" id="ARBA00023319"/>
    </source>
</evidence>
<evidence type="ECO:0000256" key="7">
    <source>
        <dbReference type="ARBA" id="ARBA00023157"/>
    </source>
</evidence>
<dbReference type="SMART" id="SM00077">
    <property type="entry name" value="ITAM"/>
    <property type="match status" value="1"/>
</dbReference>
<dbReference type="Proteomes" id="UP000525089">
    <property type="component" value="Unassembled WGS sequence"/>
</dbReference>
<feature type="domain" description="Ig-like" evidence="13">
    <location>
        <begin position="1"/>
        <end position="63"/>
    </location>
</feature>
<keyword evidence="9" id="KW-0325">Glycoprotein</keyword>
<comment type="caution">
    <text evidence="14">The sequence shown here is derived from an EMBL/GenBank/DDBJ whole genome shotgun (WGS) entry which is preliminary data.</text>
</comment>
<evidence type="ECO:0000256" key="3">
    <source>
        <dbReference type="ARBA" id="ARBA00022692"/>
    </source>
</evidence>
<dbReference type="InterPro" id="IPR032052">
    <property type="entry name" value="Ig_4"/>
</dbReference>
<dbReference type="Gene3D" id="2.60.40.10">
    <property type="entry name" value="Immunoglobulins"/>
    <property type="match status" value="1"/>
</dbReference>
<evidence type="ECO:0000256" key="9">
    <source>
        <dbReference type="ARBA" id="ARBA00023180"/>
    </source>
</evidence>
<keyword evidence="3 12" id="KW-0812">Transmembrane</keyword>
<dbReference type="InterPro" id="IPR007110">
    <property type="entry name" value="Ig-like_dom"/>
</dbReference>
<keyword evidence="5 12" id="KW-1133">Transmembrane helix</keyword>
<dbReference type="InterPro" id="IPR036179">
    <property type="entry name" value="Ig-like_dom_sf"/>
</dbReference>
<comment type="subcellular location">
    <subcellularLocation>
        <location evidence="1">Membrane</location>
        <topology evidence="1">Single-pass type I membrane protein</topology>
    </subcellularLocation>
</comment>
<dbReference type="GO" id="GO:0004888">
    <property type="term" value="F:transmembrane signaling receptor activity"/>
    <property type="evidence" value="ECO:0007669"/>
    <property type="project" value="InterPro"/>
</dbReference>
<dbReference type="PROSITE" id="PS51055">
    <property type="entry name" value="ITAM_1"/>
    <property type="match status" value="1"/>
</dbReference>
<evidence type="ECO:0000256" key="1">
    <source>
        <dbReference type="ARBA" id="ARBA00004479"/>
    </source>
</evidence>
<keyword evidence="2" id="KW-0597">Phosphoprotein</keyword>
<feature type="non-terminal residue" evidence="14">
    <location>
        <position position="146"/>
    </location>
</feature>
<dbReference type="SUPFAM" id="SSF48726">
    <property type="entry name" value="Immunoglobulin"/>
    <property type="match status" value="1"/>
</dbReference>
<dbReference type="InterPro" id="IPR003110">
    <property type="entry name" value="Phos_immunorcpt_sig_ITAM"/>
</dbReference>
<proteinExistence type="predicted"/>
<evidence type="ECO:0000256" key="8">
    <source>
        <dbReference type="ARBA" id="ARBA00023170"/>
    </source>
</evidence>
<gene>
    <name evidence="14" type="primary">Cd3g</name>
    <name evidence="14" type="ORF">PACMIN_R07606</name>
</gene>
<dbReference type="InterPro" id="IPR013783">
    <property type="entry name" value="Ig-like_fold"/>
</dbReference>
<reference evidence="14 15" key="1">
    <citation type="submission" date="2019-09" db="EMBL/GenBank/DDBJ databases">
        <title>Bird 10,000 Genomes (B10K) Project - Family phase.</title>
        <authorList>
            <person name="Zhang G."/>
        </authorList>
    </citation>
    <scope>NUCLEOTIDE SEQUENCE [LARGE SCALE GENOMIC DNA]</scope>
    <source>
        <strain evidence="14">B10K-DU-001-72</strain>
        <tissue evidence="14">Muscle</tissue>
    </source>
</reference>
<keyword evidence="15" id="KW-1185">Reference proteome</keyword>
<keyword evidence="8" id="KW-0675">Receptor</keyword>
<dbReference type="PROSITE" id="PS50835">
    <property type="entry name" value="IG_LIKE"/>
    <property type="match status" value="1"/>
</dbReference>
<dbReference type="GO" id="GO:0042105">
    <property type="term" value="C:alpha-beta T cell receptor complex"/>
    <property type="evidence" value="ECO:0007669"/>
    <property type="project" value="UniProtKB-ARBA"/>
</dbReference>
<evidence type="ECO:0000256" key="2">
    <source>
        <dbReference type="ARBA" id="ARBA00022553"/>
    </source>
</evidence>
<dbReference type="GO" id="GO:0007166">
    <property type="term" value="P:cell surface receptor signaling pathway"/>
    <property type="evidence" value="ECO:0007669"/>
    <property type="project" value="InterPro"/>
</dbReference>
<evidence type="ECO:0000259" key="13">
    <source>
        <dbReference type="PROSITE" id="PS50835"/>
    </source>
</evidence>
<accession>A0A7K5DQ35</accession>
<keyword evidence="10" id="KW-0393">Immunoglobulin domain</keyword>
<comment type="subunit">
    <text evidence="11">The TCR-CD3 complex is composed of a CD3D/CD3E and a CD3G/CD3E heterodimers that preferentially associate with TCRalpha and TCRbeta, respectively, to form TCRalpha/CD3E/CD3G and TCRbeta/CD3G/CD3E trimers. In turn, the hexamer interacts with CD3Z homodimer to form the TCR-CD3 complex. Alternatively, TCRalpha and TCRbeta can be replaced by TCRgamma and TCRdelta. Interacts with CD6. Interacts (via Proline-rich sequence) with NCK1; the interaction is ligand dependent but independent of tyrosine kinase activation.</text>
</comment>
<dbReference type="PANTHER" id="PTHR10570:SF8">
    <property type="entry name" value="T-CELL SURFACE GLYCOPROTEIN CD3 GAMMA CHAIN"/>
    <property type="match status" value="1"/>
</dbReference>
<evidence type="ECO:0000256" key="12">
    <source>
        <dbReference type="SAM" id="Phobius"/>
    </source>
</evidence>
<evidence type="ECO:0000313" key="15">
    <source>
        <dbReference type="Proteomes" id="UP000525089"/>
    </source>
</evidence>
<dbReference type="InterPro" id="IPR015484">
    <property type="entry name" value="CD3_esu/gsu/dsu"/>
</dbReference>
<evidence type="ECO:0000256" key="4">
    <source>
        <dbReference type="ARBA" id="ARBA00022859"/>
    </source>
</evidence>
<dbReference type="GO" id="GO:0009897">
    <property type="term" value="C:external side of plasma membrane"/>
    <property type="evidence" value="ECO:0007669"/>
    <property type="project" value="TreeGrafter"/>
</dbReference>
<dbReference type="Pfam" id="PF16680">
    <property type="entry name" value="Ig_4"/>
    <property type="match status" value="1"/>
</dbReference>
<feature type="transmembrane region" description="Helical" evidence="12">
    <location>
        <begin position="77"/>
        <end position="101"/>
    </location>
</feature>
<keyword evidence="6 12" id="KW-0472">Membrane</keyword>
<evidence type="ECO:0000256" key="6">
    <source>
        <dbReference type="ARBA" id="ARBA00023136"/>
    </source>
</evidence>
<keyword evidence="7" id="KW-1015">Disulfide bond</keyword>
<evidence type="ECO:0000256" key="5">
    <source>
        <dbReference type="ARBA" id="ARBA00022989"/>
    </source>
</evidence>
<dbReference type="Gene3D" id="1.10.287.770">
    <property type="entry name" value="YojJ-like"/>
    <property type="match status" value="1"/>
</dbReference>
<organism evidence="14 15">
    <name type="scientific">Pachyramphus minor</name>
    <dbReference type="NCBI Taxonomy" id="369605"/>
    <lineage>
        <taxon>Eukaryota</taxon>
        <taxon>Metazoa</taxon>
        <taxon>Chordata</taxon>
        <taxon>Craniata</taxon>
        <taxon>Vertebrata</taxon>
        <taxon>Euteleostomi</taxon>
        <taxon>Archelosauria</taxon>
        <taxon>Archosauria</taxon>
        <taxon>Dinosauria</taxon>
        <taxon>Saurischia</taxon>
        <taxon>Theropoda</taxon>
        <taxon>Coelurosauria</taxon>
        <taxon>Aves</taxon>
        <taxon>Neognathae</taxon>
        <taxon>Neoaves</taxon>
        <taxon>Telluraves</taxon>
        <taxon>Australaves</taxon>
        <taxon>Passeriformes</taxon>
        <taxon>Tyrannidae</taxon>
        <taxon>Pachyramphus</taxon>
    </lineage>
</organism>
<dbReference type="AlphaFoldDB" id="A0A7K5DQ35"/>
<name>A0A7K5DQ35_9TYRA</name>
<dbReference type="GO" id="GO:0045059">
    <property type="term" value="P:positive thymic T cell selection"/>
    <property type="evidence" value="ECO:0007669"/>
    <property type="project" value="TreeGrafter"/>
</dbReference>
<keyword evidence="4" id="KW-0391">Immunity</keyword>
<dbReference type="PANTHER" id="PTHR10570">
    <property type="entry name" value="T-CELL SURFACE GLYCOPROTEIN CD3 GAMMA CHAIN / DELTA CHAIN"/>
    <property type="match status" value="1"/>
</dbReference>
<feature type="non-terminal residue" evidence="14">
    <location>
        <position position="1"/>
    </location>
</feature>